<organism evidence="5 6">
    <name type="scientific">Cyclostephanos tholiformis</name>
    <dbReference type="NCBI Taxonomy" id="382380"/>
    <lineage>
        <taxon>Eukaryota</taxon>
        <taxon>Sar</taxon>
        <taxon>Stramenopiles</taxon>
        <taxon>Ochrophyta</taxon>
        <taxon>Bacillariophyta</taxon>
        <taxon>Coscinodiscophyceae</taxon>
        <taxon>Thalassiosirophycidae</taxon>
        <taxon>Stephanodiscales</taxon>
        <taxon>Stephanodiscaceae</taxon>
        <taxon>Cyclostephanos</taxon>
    </lineage>
</organism>
<feature type="compositionally biased region" description="Polar residues" evidence="3">
    <location>
        <begin position="505"/>
        <end position="522"/>
    </location>
</feature>
<keyword evidence="1 2" id="KW-0479">Metal-binding</keyword>
<dbReference type="AlphaFoldDB" id="A0ABD3R3E8"/>
<gene>
    <name evidence="5" type="ORF">ACHAXA_011224</name>
</gene>
<feature type="signal peptide" evidence="2">
    <location>
        <begin position="1"/>
        <end position="24"/>
    </location>
</feature>
<keyword evidence="6" id="KW-1185">Reference proteome</keyword>
<feature type="binding site" evidence="1">
    <location>
        <position position="262"/>
    </location>
    <ligand>
        <name>Zn(2+)</name>
        <dbReference type="ChEBI" id="CHEBI:29105"/>
        <note>catalytic</note>
    </ligand>
</feature>
<dbReference type="EMBL" id="JALLPB020000890">
    <property type="protein sequence ID" value="KAL3806116.1"/>
    <property type="molecule type" value="Genomic_DNA"/>
</dbReference>
<dbReference type="GO" id="GO:0006508">
    <property type="term" value="P:proteolysis"/>
    <property type="evidence" value="ECO:0007669"/>
    <property type="project" value="UniProtKB-KW"/>
</dbReference>
<keyword evidence="1 2" id="KW-0645">Protease</keyword>
<evidence type="ECO:0000256" key="2">
    <source>
        <dbReference type="RuleBase" id="RU361183"/>
    </source>
</evidence>
<reference evidence="5 6" key="1">
    <citation type="submission" date="2024-10" db="EMBL/GenBank/DDBJ databases">
        <title>Updated reference genomes for cyclostephanoid diatoms.</title>
        <authorList>
            <person name="Roberts W.R."/>
            <person name="Alverson A.J."/>
        </authorList>
    </citation>
    <scope>NUCLEOTIDE SEQUENCE [LARGE SCALE GENOMIC DNA]</scope>
    <source>
        <strain evidence="5 6">AJA228-03</strain>
    </source>
</reference>
<dbReference type="GO" id="GO:0008270">
    <property type="term" value="F:zinc ion binding"/>
    <property type="evidence" value="ECO:0007669"/>
    <property type="project" value="UniProtKB-UniRule"/>
</dbReference>
<dbReference type="PRINTS" id="PR00480">
    <property type="entry name" value="ASTACIN"/>
</dbReference>
<name>A0ABD3R3E8_9STRA</name>
<feature type="region of interest" description="Disordered" evidence="3">
    <location>
        <begin position="473"/>
        <end position="522"/>
    </location>
</feature>
<keyword evidence="2" id="KW-0732">Signal</keyword>
<dbReference type="InterPro" id="IPR034035">
    <property type="entry name" value="Astacin-like_dom"/>
</dbReference>
<dbReference type="PANTHER" id="PTHR10127">
    <property type="entry name" value="DISCOIDIN, CUB, EGF, LAMININ , AND ZINC METALLOPROTEASE DOMAIN CONTAINING"/>
    <property type="match status" value="1"/>
</dbReference>
<comment type="caution">
    <text evidence="1">Lacks conserved residue(s) required for the propagation of feature annotation.</text>
</comment>
<sequence length="770" mass="83941">MKVLICETILLLQLLNGYPVGGDGIRHDDADTSRHRRGLGSSRSLENRQDRVIDDVDDDEDVILEAAMTSRFLQGGVDVHHLNDRLAVADFGTDQHRLTSDLFEGDIVVTYDDLAVNYGIDLADQLREDGFVFANHSSAIDGGIVQDGRQRLGRGLGLTSEMYRTWNLPTFRRSDGKLQIPYEINQTSPYLLGETNDTIHLALHTIEKSSGIIAFAPRTNETSYILFEYLSNACAANLGRGNPSKVYLGWCRFKEHKGEMIHEILHALGFWHEQSRPDRDNHVTIVTSNILTYAISNFQKQSLVNSLGSPYDYSSIMHYPPWAFQKSAELSTIVPTRPLEKWEVMGQCGRMSTSDIEQLRIMYQCSAGSRNLASITMDNMCSSSCKCWAYAPGRCITDDDCMGELVCGTTPAVIPKGEDYLDQLPAHTSPDQPTSTSCLTSCHVNCCHLGHNIMMCPETCDTAPPVVAQGPLPPKMCLPPPESPTISPTSTKTPTKTPTSGPTSARPTSGPTSARPTMSPTGAYTSSTQWFVDWSKNGGMCVADCRGDAPCWRKREAWEAGYPTVEVCCSTMSWKPFKDCSYMPTATITTSTGATTTSLPATTTTTSTTTTTTKPATTVTATSTPGTTTTSSTVVATTTTSTTTTTTTIPATTTSTPGTTSQWYPDETGLAKCKNDDNAPSWLHHRYSSQATCCTTHFSWAYNDCTGVKPTPSLKWYIDWSSGKCKQDCEKTSGASCGGLSPGSWISLHVSSDACCRSHVSYAVDYCKAL</sequence>
<feature type="domain" description="Peptidase M12A" evidence="4">
    <location>
        <begin position="154"/>
        <end position="366"/>
    </location>
</feature>
<proteinExistence type="predicted"/>
<evidence type="ECO:0000313" key="5">
    <source>
        <dbReference type="EMBL" id="KAL3806116.1"/>
    </source>
</evidence>
<dbReference type="InterPro" id="IPR024079">
    <property type="entry name" value="MetalloPept_cat_dom_sf"/>
</dbReference>
<accession>A0ABD3R3E8</accession>
<evidence type="ECO:0000259" key="4">
    <source>
        <dbReference type="PROSITE" id="PS51864"/>
    </source>
</evidence>
<dbReference type="CDD" id="cd04280">
    <property type="entry name" value="ZnMc_astacin_like"/>
    <property type="match status" value="1"/>
</dbReference>
<feature type="region of interest" description="Disordered" evidence="3">
    <location>
        <begin position="599"/>
        <end position="635"/>
    </location>
</feature>
<feature type="binding site" evidence="1">
    <location>
        <position position="272"/>
    </location>
    <ligand>
        <name>Zn(2+)</name>
        <dbReference type="ChEBI" id="CHEBI:29105"/>
        <note>catalytic</note>
    </ligand>
</feature>
<dbReference type="Gene3D" id="3.40.390.10">
    <property type="entry name" value="Collagenase (Catalytic Domain)"/>
    <property type="match status" value="1"/>
</dbReference>
<feature type="active site" evidence="1">
    <location>
        <position position="263"/>
    </location>
</feature>
<dbReference type="EC" id="3.4.24.-" evidence="2"/>
<protein>
    <recommendedName>
        <fullName evidence="2">Metalloendopeptidase</fullName>
        <ecNumber evidence="2">3.4.24.-</ecNumber>
    </recommendedName>
</protein>
<dbReference type="Proteomes" id="UP001530377">
    <property type="component" value="Unassembled WGS sequence"/>
</dbReference>
<keyword evidence="1 2" id="KW-0378">Hydrolase</keyword>
<feature type="binding site" evidence="1">
    <location>
        <position position="266"/>
    </location>
    <ligand>
        <name>Zn(2+)</name>
        <dbReference type="ChEBI" id="CHEBI:29105"/>
        <note>catalytic</note>
    </ligand>
</feature>
<dbReference type="SMART" id="SM00235">
    <property type="entry name" value="ZnMc"/>
    <property type="match status" value="1"/>
</dbReference>
<feature type="chain" id="PRO_5044532433" description="Metalloendopeptidase" evidence="2">
    <location>
        <begin position="25"/>
        <end position="770"/>
    </location>
</feature>
<keyword evidence="1 2" id="KW-0862">Zinc</keyword>
<comment type="cofactor">
    <cofactor evidence="1 2">
        <name>Zn(2+)</name>
        <dbReference type="ChEBI" id="CHEBI:29105"/>
    </cofactor>
    <text evidence="1 2">Binds 1 zinc ion per subunit.</text>
</comment>
<dbReference type="InterPro" id="IPR006026">
    <property type="entry name" value="Peptidase_Metallo"/>
</dbReference>
<dbReference type="Pfam" id="PF01400">
    <property type="entry name" value="Astacin"/>
    <property type="match status" value="1"/>
</dbReference>
<feature type="compositionally biased region" description="Low complexity" evidence="3">
    <location>
        <begin position="484"/>
        <end position="504"/>
    </location>
</feature>
<comment type="caution">
    <text evidence="5">The sequence shown here is derived from an EMBL/GenBank/DDBJ whole genome shotgun (WGS) entry which is preliminary data.</text>
</comment>
<dbReference type="GO" id="GO:0004222">
    <property type="term" value="F:metalloendopeptidase activity"/>
    <property type="evidence" value="ECO:0007669"/>
    <property type="project" value="UniProtKB-UniRule"/>
</dbReference>
<evidence type="ECO:0000256" key="3">
    <source>
        <dbReference type="SAM" id="MobiDB-lite"/>
    </source>
</evidence>
<dbReference type="SUPFAM" id="SSF55486">
    <property type="entry name" value="Metalloproteases ('zincins'), catalytic domain"/>
    <property type="match status" value="1"/>
</dbReference>
<dbReference type="InterPro" id="IPR001506">
    <property type="entry name" value="Peptidase_M12A"/>
</dbReference>
<dbReference type="PANTHER" id="PTHR10127:SF877">
    <property type="entry name" value="ZINC METALLOPROTEINASE NAS-34"/>
    <property type="match status" value="1"/>
</dbReference>
<dbReference type="PROSITE" id="PS51864">
    <property type="entry name" value="ASTACIN"/>
    <property type="match status" value="1"/>
</dbReference>
<feature type="compositionally biased region" description="Pro residues" evidence="3">
    <location>
        <begin position="473"/>
        <end position="483"/>
    </location>
</feature>
<evidence type="ECO:0000256" key="1">
    <source>
        <dbReference type="PROSITE-ProRule" id="PRU01211"/>
    </source>
</evidence>
<evidence type="ECO:0000313" key="6">
    <source>
        <dbReference type="Proteomes" id="UP001530377"/>
    </source>
</evidence>
<keyword evidence="1 2" id="KW-0482">Metalloprotease</keyword>